<gene>
    <name evidence="11" type="ORF">NEMVEDRAFT_v1g139271</name>
</gene>
<evidence type="ECO:0000256" key="1">
    <source>
        <dbReference type="ARBA" id="ARBA00004173"/>
    </source>
</evidence>
<keyword evidence="12" id="KW-1185">Reference proteome</keyword>
<keyword evidence="4 6" id="KW-0808">Transferase</keyword>
<evidence type="ECO:0000256" key="8">
    <source>
        <dbReference type="PIRSR" id="PIRSR016262-2"/>
    </source>
</evidence>
<proteinExistence type="inferred from homology"/>
<dbReference type="SUPFAM" id="SSF55681">
    <property type="entry name" value="Class II aaRS and biotin synthetases"/>
    <property type="match status" value="1"/>
</dbReference>
<name>A7SZM1_NEMVE</name>
<dbReference type="PROSITE" id="PS51733">
    <property type="entry name" value="BPL_LPL_CATALYTIC"/>
    <property type="match status" value="1"/>
</dbReference>
<dbReference type="HOGENOM" id="CLU_035168_1_3_1"/>
<dbReference type="Pfam" id="PF21948">
    <property type="entry name" value="LplA-B_cat"/>
    <property type="match status" value="1"/>
</dbReference>
<dbReference type="PANTHER" id="PTHR10993">
    <property type="entry name" value="OCTANOYLTRANSFERASE"/>
    <property type="match status" value="1"/>
</dbReference>
<comment type="catalytic activity">
    <reaction evidence="6">
        <text>octanoyl-[ACP] + L-lysyl-[protein] = N(6)-octanoyl-L-lysyl-[protein] + holo-[ACP] + H(+)</text>
        <dbReference type="Rhea" id="RHEA:17665"/>
        <dbReference type="Rhea" id="RHEA-COMP:9636"/>
        <dbReference type="Rhea" id="RHEA-COMP:9685"/>
        <dbReference type="Rhea" id="RHEA-COMP:9752"/>
        <dbReference type="Rhea" id="RHEA-COMP:9928"/>
        <dbReference type="ChEBI" id="CHEBI:15378"/>
        <dbReference type="ChEBI" id="CHEBI:29969"/>
        <dbReference type="ChEBI" id="CHEBI:64479"/>
        <dbReference type="ChEBI" id="CHEBI:78463"/>
        <dbReference type="ChEBI" id="CHEBI:78809"/>
        <dbReference type="EC" id="2.3.1.181"/>
    </reaction>
</comment>
<comment type="subcellular location">
    <subcellularLocation>
        <location evidence="1 6">Mitochondrion</location>
    </subcellularLocation>
</comment>
<feature type="site" description="Lowers pKa of active site Cys" evidence="9">
    <location>
        <position position="109"/>
    </location>
</feature>
<feature type="binding site" evidence="8">
    <location>
        <begin position="112"/>
        <end position="114"/>
    </location>
    <ligand>
        <name>substrate</name>
    </ligand>
</feature>
<evidence type="ECO:0000313" key="12">
    <source>
        <dbReference type="Proteomes" id="UP000001593"/>
    </source>
</evidence>
<dbReference type="Gene3D" id="3.30.930.10">
    <property type="entry name" value="Bira Bifunctional Protein, Domain 2"/>
    <property type="match status" value="1"/>
</dbReference>
<evidence type="ECO:0000256" key="3">
    <source>
        <dbReference type="ARBA" id="ARBA00007907"/>
    </source>
</evidence>
<dbReference type="InterPro" id="IPR004143">
    <property type="entry name" value="BPL_LPL_catalytic"/>
</dbReference>
<dbReference type="InterPro" id="IPR020605">
    <property type="entry name" value="Octanoyltransferase_CS"/>
</dbReference>
<dbReference type="EMBL" id="DS469975">
    <property type="protein sequence ID" value="EDO30830.1"/>
    <property type="molecule type" value="Genomic_DNA"/>
</dbReference>
<dbReference type="CDD" id="cd16444">
    <property type="entry name" value="LipB"/>
    <property type="match status" value="1"/>
</dbReference>
<dbReference type="PIRSF" id="PIRSF016262">
    <property type="entry name" value="LPLase"/>
    <property type="match status" value="1"/>
</dbReference>
<dbReference type="GO" id="GO:0009249">
    <property type="term" value="P:protein lipoylation"/>
    <property type="evidence" value="ECO:0007669"/>
    <property type="project" value="InterPro"/>
</dbReference>
<reference evidence="11 12" key="1">
    <citation type="journal article" date="2007" name="Science">
        <title>Sea anemone genome reveals ancestral eumetazoan gene repertoire and genomic organization.</title>
        <authorList>
            <person name="Putnam N.H."/>
            <person name="Srivastava M."/>
            <person name="Hellsten U."/>
            <person name="Dirks B."/>
            <person name="Chapman J."/>
            <person name="Salamov A."/>
            <person name="Terry A."/>
            <person name="Shapiro H."/>
            <person name="Lindquist E."/>
            <person name="Kapitonov V.V."/>
            <person name="Jurka J."/>
            <person name="Genikhovich G."/>
            <person name="Grigoriev I.V."/>
            <person name="Lucas S.M."/>
            <person name="Steele R.E."/>
            <person name="Finnerty J.R."/>
            <person name="Technau U."/>
            <person name="Martindale M.Q."/>
            <person name="Rokhsar D.S."/>
        </authorList>
    </citation>
    <scope>NUCLEOTIDE SEQUENCE [LARGE SCALE GENOMIC DNA]</scope>
    <source>
        <strain evidence="12">CH2 X CH6</strain>
    </source>
</reference>
<dbReference type="PROSITE" id="PS01313">
    <property type="entry name" value="LIPB"/>
    <property type="match status" value="1"/>
</dbReference>
<dbReference type="GO" id="GO:0005739">
    <property type="term" value="C:mitochondrion"/>
    <property type="evidence" value="ECO:0000318"/>
    <property type="project" value="GO_Central"/>
</dbReference>
<accession>A7SZM1</accession>
<dbReference type="NCBIfam" id="NF010925">
    <property type="entry name" value="PRK14345.1"/>
    <property type="match status" value="1"/>
</dbReference>
<dbReference type="InterPro" id="IPR000544">
    <property type="entry name" value="Octanoyltransferase"/>
</dbReference>
<feature type="domain" description="BPL/LPL catalytic" evidence="10">
    <location>
        <begin position="3"/>
        <end position="182"/>
    </location>
</feature>
<evidence type="ECO:0000313" key="11">
    <source>
        <dbReference type="EMBL" id="EDO30830.1"/>
    </source>
</evidence>
<comment type="function">
    <text evidence="6">Catalyzes the transfer of endogenously produced octanoic acid from octanoyl-acyl-carrier-protein onto the lipoyl domains of lipoate-dependent enzymes. Lipoyl-ACP can also act as a substrate although octanoyl-ACP is likely to be the physiological substrate.</text>
</comment>
<evidence type="ECO:0000256" key="9">
    <source>
        <dbReference type="PIRSR" id="PIRSR016262-3"/>
    </source>
</evidence>
<dbReference type="Proteomes" id="UP000001593">
    <property type="component" value="Unassembled WGS sequence"/>
</dbReference>
<dbReference type="GO" id="GO:0033819">
    <property type="term" value="F:lipoyl(octanoyl) transferase activity"/>
    <property type="evidence" value="ECO:0000318"/>
    <property type="project" value="GO_Central"/>
</dbReference>
<sequence length="186" mass="20393">MAPKPQNTIFLCEHFPVYTMGIRSKVPPGEIDRLKELGAEFHFTDRGGLITFHGPGQLMCYPVLDLGSFRRSVRWYVGSLEETVVRTCKELGVSAGTTCNTGVWVGNNKIAALGIHVSKWITSHGIALNCNSDLEWFDHIIPCGLVGKGVTSLSKETNRNVTVSEAAGKFLQSFSDVFQCEVKTGD</sequence>
<dbReference type="UniPathway" id="UPA00538">
    <property type="reaction ID" value="UER00592"/>
</dbReference>
<comment type="pathway">
    <text evidence="2 6">Protein modification; protein lipoylation via endogenous pathway; protein N(6)-(lipoyl)lysine from octanoyl-[acyl-carrier-protein]: step 1/2.</text>
</comment>
<dbReference type="NCBIfam" id="TIGR00214">
    <property type="entry name" value="lipB"/>
    <property type="match status" value="1"/>
</dbReference>
<evidence type="ECO:0000256" key="4">
    <source>
        <dbReference type="ARBA" id="ARBA00022679"/>
    </source>
</evidence>
<evidence type="ECO:0000259" key="10">
    <source>
        <dbReference type="PROSITE" id="PS51733"/>
    </source>
</evidence>
<dbReference type="FunFam" id="3.30.930.10:FF:000035">
    <property type="entry name" value="Putative lipoyltransferase 2, mitochondrial"/>
    <property type="match status" value="1"/>
</dbReference>
<dbReference type="PANTHER" id="PTHR10993:SF7">
    <property type="entry name" value="LIPOYLTRANSFERASE 2, MITOCHONDRIAL-RELATED"/>
    <property type="match status" value="1"/>
</dbReference>
<feature type="binding site" evidence="8">
    <location>
        <begin position="125"/>
        <end position="127"/>
    </location>
    <ligand>
        <name>substrate</name>
    </ligand>
</feature>
<dbReference type="InParanoid" id="A7SZM1"/>
<dbReference type="PhylomeDB" id="A7SZM1"/>
<evidence type="ECO:0000256" key="7">
    <source>
        <dbReference type="PIRSR" id="PIRSR016262-1"/>
    </source>
</evidence>
<dbReference type="STRING" id="45351.A7SZM1"/>
<dbReference type="EC" id="2.3.1.181" evidence="6"/>
<feature type="active site" description="Acyl-thioester intermediate" evidence="7">
    <location>
        <position position="143"/>
    </location>
</feature>
<dbReference type="OMA" id="GEVTYHC"/>
<dbReference type="eggNOG" id="KOG0325">
    <property type="taxonomic scope" value="Eukaryota"/>
</dbReference>
<evidence type="ECO:0000256" key="2">
    <source>
        <dbReference type="ARBA" id="ARBA00004821"/>
    </source>
</evidence>
<comment type="similarity">
    <text evidence="3 6">Belongs to the LipB family.</text>
</comment>
<dbReference type="AlphaFoldDB" id="A7SZM1"/>
<feature type="binding site" evidence="8">
    <location>
        <begin position="46"/>
        <end position="53"/>
    </location>
    <ligand>
        <name>substrate</name>
    </ligand>
</feature>
<evidence type="ECO:0000256" key="5">
    <source>
        <dbReference type="ARBA" id="ARBA00023315"/>
    </source>
</evidence>
<keyword evidence="6" id="KW-0496">Mitochondrion</keyword>
<evidence type="ECO:0000256" key="6">
    <source>
        <dbReference type="PIRNR" id="PIRNR016262"/>
    </source>
</evidence>
<protein>
    <recommendedName>
        <fullName evidence="6">Octanoyl-[acyl-carrier-protein]:protein N-octanoyltransferase LIPT2, mitochondrial</fullName>
        <ecNumber evidence="6">2.3.1.181</ecNumber>
    </recommendedName>
</protein>
<organism evidence="11 12">
    <name type="scientific">Nematostella vectensis</name>
    <name type="common">Starlet sea anemone</name>
    <dbReference type="NCBI Taxonomy" id="45351"/>
    <lineage>
        <taxon>Eukaryota</taxon>
        <taxon>Metazoa</taxon>
        <taxon>Cnidaria</taxon>
        <taxon>Anthozoa</taxon>
        <taxon>Hexacorallia</taxon>
        <taxon>Actiniaria</taxon>
        <taxon>Edwardsiidae</taxon>
        <taxon>Nematostella</taxon>
    </lineage>
</organism>
<keyword evidence="5 6" id="KW-0012">Acyltransferase</keyword>
<dbReference type="InterPro" id="IPR045864">
    <property type="entry name" value="aa-tRNA-synth_II/BPL/LPL"/>
</dbReference>